<feature type="repeat" description="HEAT" evidence="8">
    <location>
        <begin position="865"/>
        <end position="899"/>
    </location>
</feature>
<dbReference type="EMBL" id="SGPK01000544">
    <property type="protein sequence ID" value="THH02630.1"/>
    <property type="molecule type" value="Genomic_DNA"/>
</dbReference>
<reference evidence="11 12" key="1">
    <citation type="submission" date="2019-02" db="EMBL/GenBank/DDBJ databases">
        <title>Genome sequencing of the rare red list fungi Phellinidium pouzarii.</title>
        <authorList>
            <person name="Buettner E."/>
            <person name="Kellner H."/>
        </authorList>
    </citation>
    <scope>NUCLEOTIDE SEQUENCE [LARGE SCALE GENOMIC DNA]</scope>
    <source>
        <strain evidence="11 12">DSM 108285</strain>
    </source>
</reference>
<evidence type="ECO:0000256" key="1">
    <source>
        <dbReference type="ARBA" id="ARBA00004604"/>
    </source>
</evidence>
<dbReference type="InterPro" id="IPR040191">
    <property type="entry name" value="UTP10"/>
</dbReference>
<evidence type="ECO:0000256" key="4">
    <source>
        <dbReference type="ARBA" id="ARBA00022517"/>
    </source>
</evidence>
<dbReference type="InterPro" id="IPR016024">
    <property type="entry name" value="ARM-type_fold"/>
</dbReference>
<evidence type="ECO:0000256" key="9">
    <source>
        <dbReference type="RuleBase" id="RU367065"/>
    </source>
</evidence>
<keyword evidence="6 9" id="KW-0539">Nucleus</keyword>
<keyword evidence="12" id="KW-1185">Reference proteome</keyword>
<dbReference type="Pfam" id="PF23243">
    <property type="entry name" value="HEAT_HEATR1"/>
    <property type="match status" value="1"/>
</dbReference>
<dbReference type="OrthoDB" id="31183at2759"/>
<dbReference type="SUPFAM" id="SSF48371">
    <property type="entry name" value="ARM repeat"/>
    <property type="match status" value="2"/>
</dbReference>
<evidence type="ECO:0000313" key="12">
    <source>
        <dbReference type="Proteomes" id="UP000308199"/>
    </source>
</evidence>
<dbReference type="InterPro" id="IPR012954">
    <property type="entry name" value="BP28_C_dom"/>
</dbReference>
<evidence type="ECO:0000256" key="2">
    <source>
        <dbReference type="ARBA" id="ARBA00010559"/>
    </source>
</evidence>
<dbReference type="GO" id="GO:0034455">
    <property type="term" value="C:t-UTP complex"/>
    <property type="evidence" value="ECO:0007669"/>
    <property type="project" value="TreeGrafter"/>
</dbReference>
<dbReference type="Gene3D" id="1.25.10.10">
    <property type="entry name" value="Leucine-rich Repeat Variant"/>
    <property type="match status" value="1"/>
</dbReference>
<dbReference type="Proteomes" id="UP000308199">
    <property type="component" value="Unassembled WGS sequence"/>
</dbReference>
<evidence type="ECO:0000256" key="3">
    <source>
        <dbReference type="ARBA" id="ARBA00015399"/>
    </source>
</evidence>
<dbReference type="InterPro" id="IPR056473">
    <property type="entry name" value="HEAT_Utp10/HEAT1"/>
</dbReference>
<evidence type="ECO:0000256" key="5">
    <source>
        <dbReference type="ARBA" id="ARBA00022552"/>
    </source>
</evidence>
<evidence type="ECO:0000259" key="10">
    <source>
        <dbReference type="SMART" id="SM01036"/>
    </source>
</evidence>
<organism evidence="11 12">
    <name type="scientific">Phellinidium pouzarii</name>
    <dbReference type="NCBI Taxonomy" id="167371"/>
    <lineage>
        <taxon>Eukaryota</taxon>
        <taxon>Fungi</taxon>
        <taxon>Dikarya</taxon>
        <taxon>Basidiomycota</taxon>
        <taxon>Agaricomycotina</taxon>
        <taxon>Agaricomycetes</taxon>
        <taxon>Hymenochaetales</taxon>
        <taxon>Hymenochaetaceae</taxon>
        <taxon>Phellinidium</taxon>
    </lineage>
</organism>
<dbReference type="SMART" id="SM01036">
    <property type="entry name" value="BP28CT"/>
    <property type="match status" value="1"/>
</dbReference>
<dbReference type="GO" id="GO:0000462">
    <property type="term" value="P:maturation of SSU-rRNA from tricistronic rRNA transcript (SSU-rRNA, 5.8S rRNA, LSU-rRNA)"/>
    <property type="evidence" value="ECO:0007669"/>
    <property type="project" value="TreeGrafter"/>
</dbReference>
<protein>
    <recommendedName>
        <fullName evidence="3 9">U3 small nucleolar RNA-associated protein 10</fullName>
    </recommendedName>
</protein>
<dbReference type="GO" id="GO:0045943">
    <property type="term" value="P:positive regulation of transcription by RNA polymerase I"/>
    <property type="evidence" value="ECO:0007669"/>
    <property type="project" value="TreeGrafter"/>
</dbReference>
<dbReference type="Pfam" id="PF08146">
    <property type="entry name" value="BP28CT"/>
    <property type="match status" value="1"/>
</dbReference>
<evidence type="ECO:0000256" key="6">
    <source>
        <dbReference type="ARBA" id="ARBA00023242"/>
    </source>
</evidence>
<accession>A0A4S4KZS3</accession>
<proteinExistence type="inferred from homology"/>
<evidence type="ECO:0000256" key="7">
    <source>
        <dbReference type="ARBA" id="ARBA00023274"/>
    </source>
</evidence>
<evidence type="ECO:0000313" key="11">
    <source>
        <dbReference type="EMBL" id="THH02630.1"/>
    </source>
</evidence>
<feature type="domain" description="BP28 C-terminal" evidence="10">
    <location>
        <begin position="1718"/>
        <end position="1856"/>
    </location>
</feature>
<evidence type="ECO:0000256" key="8">
    <source>
        <dbReference type="PROSITE-ProRule" id="PRU00103"/>
    </source>
</evidence>
<comment type="function">
    <text evidence="9">Involved in nucleolar processing of pre-18S ribosomal RNA.</text>
</comment>
<dbReference type="GO" id="GO:0032040">
    <property type="term" value="C:small-subunit processome"/>
    <property type="evidence" value="ECO:0007669"/>
    <property type="project" value="TreeGrafter"/>
</dbReference>
<keyword evidence="4 9" id="KW-0690">Ribosome biogenesis</keyword>
<dbReference type="InterPro" id="IPR011989">
    <property type="entry name" value="ARM-like"/>
</dbReference>
<keyword evidence="7 9" id="KW-0687">Ribonucleoprotein</keyword>
<dbReference type="GO" id="GO:0030686">
    <property type="term" value="C:90S preribosome"/>
    <property type="evidence" value="ECO:0007669"/>
    <property type="project" value="TreeGrafter"/>
</dbReference>
<dbReference type="InterPro" id="IPR021133">
    <property type="entry name" value="HEAT_type_2"/>
</dbReference>
<gene>
    <name evidence="11" type="ORF">EW145_g6726</name>
</gene>
<keyword evidence="5 9" id="KW-0698">rRNA processing</keyword>
<sequence>MPSTLAAQLAKNVSLNAPLLSETARKKHFASSSYLFSSSTKSQIDDLDTIHALAINALSQLRCVYPSLGAFNDYAQVYRCLFSQKAKETDRTLLGRDELNDVNEALRECLRALGCCLLEGTAGRVLEWLVRRFRINEFNVSDVLALFLPYHESPHFAKMISILIIDENAPWRFLSAYKVSGKAPSRSVLVTEMLKERELARYVVGLLPEALTTSGGINAHRTLICFNTAVLLEYVTRVDKRDLDAAALAFVLPALMEPLKVANSIVTQTLLKDGILGSYVLLSALSHKCMFNASALNAAVSSMVHSAFTSSVIEAAQLVTALVSFLGAQETLDKFQANIIDEFIALPDILKSLRSSMEWTGFQKVIIPILGRLTEMHSEEPHAAVLQFLLTADHMPEVIPKTITKLLLKTEDGDDILAAMHQRYPKLLRIAADELVAEGGERLDLDQRLLGLAMPEGSGKAPRDVILASSNADPSVRASAVRNIIKLIAEETQEISSAEQPALHDALCARVYDTSAAVLEALYATPAQIITILSAPNALAELAASLTAQTLPRAVLRAHLSFFCNSFYSAQPTLGMQVLLGLVFPHVFFSKPRGKTASSVWDVVCASALGSHMLLRGTKEIINATNSSLGVEEMAKTNTALAKQLAENIITSNEYSTLFAWLLEGVADEDDVHRRLFALTVTRALLVILTGEDKIVAAYKVLKVIRVVEAGDLGKQGEDDSEFNEVVFEEAAARSAVLKPSSRSATQRLQLSILTFIPSIRRLATDQVDWFSPNEKKGEATPSLQYLHMLRVTYALINSTTSNISIIAYVNRALFENLGYYSLLFLAGVWASFSASDACIYVALRHASAFLRAQSIQKHIDFQAVLPALLDALQSPDRQVRAAAMDCVSIISEAPTESKPAVVYAFDQVYGSASAALEYLDWFDEAKYLRILAEHRDHLVNDAEYLINLHYEYLSSSIAEKKKGKKAVQRVSDFSKLQMLLPVIEEQLDTGVTSKEASELLVYALESFDISAAKDLNADESRSWPILLRALQFYHDMGEVTPQWTCICAKLRDRLFASLSNKRQLELSMKLIVLGSTMDETFGIKRLLGHCIKQSALIKALLQSVQPAARESEERASKRAKTDMRDSESSSILDCLTFLAEVLASQALPGSLEVVSGLLETLNRLLAISAPAQADMIYVEQLLMACVESAASQIKELPNLAPSAIRLDVLVELMRTSENPQTFHQALLLMASLARLSPESVLHNVMPIFTFMGSNVFHRDDSYSFKVIQKTTESIVPVATASLKQKHTDTLDLFIASRELIRTFTDAFTHIPRHRRTSFFTHLIDVLNPADFLAPVLMLLADKMSNRVPRQSHQEAESSLVLPQSILQHYSAPVKFAAMKDIVREVERLVKLLRAPTSSEKVFLETMFIDDQSVPTTTLRKRQSQTLLTFIGLGMKHMAATRLEEEPSKDMRDIITCLLELAAVNDEDQTSQDLQDIGIYAQQALLQSMTIISTAYFASIILSMLSNGNTKIRLGALELLAARVPEMKTEAREAISPIMAQIIDHMNKTLASTHDPSITIGSIKALLSIGSSSCPKEESSLTNVVPVIVDIVDKYPEIHQTMTVISVLIMRLGPRIIPHLRSLISSCVSSLKGAGKRQDREMVIEGLHALSSRQFFSEGSSQFEKLVKLLAKQIPSKTLISSLFQCWPLSEDLSKSNGYGRFGRFFDLLKRCLHFSARADILENIRSLFNHFLQSFGARDGLLPEEATPLEDKIISAYLELVIKLNETAFSPLFRKSCDWAFGEYSSIERKITFCRIYSALLDLFKEFMTPYMSLLTSNFVDLLGSFQKKDNVDKELWLATVDTLSKSFTADDGAYWRDEKLRHVTGPLTQQISVCVELKIGAGKALLSACLSALVDCLEDDSSVKAVNLAVLMQTRSEDPRIRLFSLSCAVAMWQAHGAKLRGFGQETATFIMECAEDENDDVVKECRQLKDAVEAEIGKIDGL</sequence>
<dbReference type="GO" id="GO:0030515">
    <property type="term" value="F:snoRNA binding"/>
    <property type="evidence" value="ECO:0007669"/>
    <property type="project" value="TreeGrafter"/>
</dbReference>
<comment type="caution">
    <text evidence="11">The sequence shown here is derived from an EMBL/GenBank/DDBJ whole genome shotgun (WGS) entry which is preliminary data.</text>
</comment>
<name>A0A4S4KZS3_9AGAM</name>
<dbReference type="PANTHER" id="PTHR13457">
    <property type="entry name" value="BAP28"/>
    <property type="match status" value="1"/>
</dbReference>
<dbReference type="PROSITE" id="PS50077">
    <property type="entry name" value="HEAT_REPEAT"/>
    <property type="match status" value="1"/>
</dbReference>
<dbReference type="PANTHER" id="PTHR13457:SF1">
    <property type="entry name" value="HEAT REPEAT-CONTAINING PROTEIN 1"/>
    <property type="match status" value="1"/>
</dbReference>
<comment type="subcellular location">
    <subcellularLocation>
        <location evidence="1 9">Nucleus</location>
        <location evidence="1 9">Nucleolus</location>
    </subcellularLocation>
</comment>
<comment type="similarity">
    <text evidence="2 9">Belongs to the HEATR1/UTP10 family.</text>
</comment>
<comment type="subunit">
    <text evidence="9">Component of the ribosomal small subunit (SSU) processome.</text>
</comment>